<comment type="similarity">
    <text evidence="4">Belongs to the HflD family.</text>
</comment>
<dbReference type="PANTHER" id="PTHR38100">
    <property type="entry name" value="HIGH FREQUENCY LYSOGENIZATION PROTEIN HFLD"/>
    <property type="match status" value="1"/>
</dbReference>
<keyword evidence="2 4" id="KW-0963">Cytoplasm</keyword>
<dbReference type="EMBL" id="LM997413">
    <property type="protein sequence ID" value="CEA05203.1"/>
    <property type="molecule type" value="Genomic_DNA"/>
</dbReference>
<evidence type="ECO:0000256" key="2">
    <source>
        <dbReference type="ARBA" id="ARBA00022490"/>
    </source>
</evidence>
<dbReference type="OrthoDB" id="9788031at2"/>
<accession>A0A078MCU4</accession>
<sequence length="206" mass="23215">MTLAEEQVLALGAIFEAALQVDKLARTGQFSEGPVSCLIQSLFERSPDDTLSIYGGSHHQIRHGLEALNAMLERDTATLQRDALRYTMNLVTLERQLDKRDDLLAVLGQRLDQAQHQVGHFGLLHDNTMASLGSAYQDTLSTLRLRIQVHGDMRHLQQPDIANRIRALLLAGIRSARLWRQLGGHRWQLLLSRRKLLEATRTILNG</sequence>
<dbReference type="GO" id="GO:0005886">
    <property type="term" value="C:plasma membrane"/>
    <property type="evidence" value="ECO:0007669"/>
    <property type="project" value="UniProtKB-SubCell"/>
</dbReference>
<evidence type="ECO:0000313" key="5">
    <source>
        <dbReference type="EMBL" id="CEA05203.1"/>
    </source>
</evidence>
<dbReference type="SUPFAM" id="SSF101322">
    <property type="entry name" value="YcfC-like"/>
    <property type="match status" value="1"/>
</dbReference>
<protein>
    <recommendedName>
        <fullName evidence="4">High frequency lysogenization protein HflD homolog</fullName>
    </recommendedName>
</protein>
<organism evidence="5">
    <name type="scientific">Pseudomonas saudimassiliensis</name>
    <dbReference type="NCBI Taxonomy" id="1461581"/>
    <lineage>
        <taxon>Bacteria</taxon>
        <taxon>Pseudomonadati</taxon>
        <taxon>Pseudomonadota</taxon>
        <taxon>Gammaproteobacteria</taxon>
        <taxon>Pseudomonadales</taxon>
        <taxon>Pseudomonadaceae</taxon>
        <taxon>Pseudomonas</taxon>
    </lineage>
</organism>
<dbReference type="AlphaFoldDB" id="A0A078MCU4"/>
<comment type="subcellular location">
    <subcellularLocation>
        <location evidence="4">Cytoplasm</location>
    </subcellularLocation>
    <subcellularLocation>
        <location evidence="4">Cell membrane</location>
        <topology evidence="4">Peripheral membrane protein</topology>
        <orientation evidence="4">Cytoplasmic side</orientation>
    </subcellularLocation>
</comment>
<dbReference type="InterPro" id="IPR035932">
    <property type="entry name" value="HflD-like_sf"/>
</dbReference>
<dbReference type="EMBL" id="LK391969">
    <property type="protein sequence ID" value="CEF27019.1"/>
    <property type="molecule type" value="Genomic_DNA"/>
</dbReference>
<dbReference type="GO" id="GO:0005737">
    <property type="term" value="C:cytoplasm"/>
    <property type="evidence" value="ECO:0007669"/>
    <property type="project" value="UniProtKB-SubCell"/>
</dbReference>
<dbReference type="Gene3D" id="1.10.3890.10">
    <property type="entry name" value="HflD-like"/>
    <property type="match status" value="1"/>
</dbReference>
<keyword evidence="1 4" id="KW-1003">Cell membrane</keyword>
<evidence type="ECO:0000256" key="3">
    <source>
        <dbReference type="ARBA" id="ARBA00023136"/>
    </source>
</evidence>
<name>A0A078MCU4_9PSED</name>
<dbReference type="PANTHER" id="PTHR38100:SF1">
    <property type="entry name" value="HIGH FREQUENCY LYSOGENIZATION PROTEIN HFLD"/>
    <property type="match status" value="1"/>
</dbReference>
<dbReference type="RefSeq" id="WP_044499618.1">
    <property type="nucleotide sequence ID" value="NZ_LK391969.1"/>
</dbReference>
<keyword evidence="3 4" id="KW-0472">Membrane</keyword>
<dbReference type="HAMAP" id="MF_00695">
    <property type="entry name" value="HflD_protein"/>
    <property type="match status" value="1"/>
</dbReference>
<evidence type="ECO:0000256" key="4">
    <source>
        <dbReference type="HAMAP-Rule" id="MF_00695"/>
    </source>
</evidence>
<dbReference type="Pfam" id="PF04356">
    <property type="entry name" value="DUF489"/>
    <property type="match status" value="1"/>
</dbReference>
<gene>
    <name evidence="4" type="primary">hflD</name>
    <name evidence="5" type="ORF">BN1049_01964</name>
</gene>
<proteinExistence type="inferred from homology"/>
<dbReference type="NCBIfam" id="NF001246">
    <property type="entry name" value="PRK00218.1-2"/>
    <property type="match status" value="1"/>
</dbReference>
<reference evidence="5" key="1">
    <citation type="submission" date="2014-07" db="EMBL/GenBank/DDBJ databases">
        <authorList>
            <person name="Urmite Genomes Urmite Genomes"/>
        </authorList>
    </citation>
    <scope>NUCLEOTIDE SEQUENCE</scope>
    <source>
        <strain evidence="5">12M76_air</strain>
    </source>
</reference>
<evidence type="ECO:0000256" key="1">
    <source>
        <dbReference type="ARBA" id="ARBA00022475"/>
    </source>
</evidence>
<dbReference type="PATRIC" id="fig|1461581.3.peg.1934"/>
<dbReference type="InterPro" id="IPR007451">
    <property type="entry name" value="HflD"/>
</dbReference>